<dbReference type="EMBL" id="BARS01021339">
    <property type="protein sequence ID" value="GAG02461.1"/>
    <property type="molecule type" value="Genomic_DNA"/>
</dbReference>
<organism evidence="4">
    <name type="scientific">marine sediment metagenome</name>
    <dbReference type="NCBI Taxonomy" id="412755"/>
    <lineage>
        <taxon>unclassified sequences</taxon>
        <taxon>metagenomes</taxon>
        <taxon>ecological metagenomes</taxon>
    </lineage>
</organism>
<evidence type="ECO:0000256" key="1">
    <source>
        <dbReference type="ARBA" id="ARBA00022603"/>
    </source>
</evidence>
<dbReference type="InterPro" id="IPR002941">
    <property type="entry name" value="DNA_methylase_N4/N6"/>
</dbReference>
<dbReference type="InterPro" id="IPR001091">
    <property type="entry name" value="RM_Methyltransferase"/>
</dbReference>
<evidence type="ECO:0000259" key="3">
    <source>
        <dbReference type="Pfam" id="PF01555"/>
    </source>
</evidence>
<accession>X0VPK8</accession>
<sequence>RPEDYVDWFLSVADELYRILKDNGSFILNMKEHARNGEKDTYVLELILALKKQGWLWIEEYCWYKKNSFPGKWPNRFRDAWERCLHFTKSKKFKMYQDAVKVPIGNWAEKRFKSMTNKDFERHISKTNETLGRNVSNWLNRKKVYPHNVIIFEEEHYITNVIELPTVCNNKNHSATFPLELPVWFIVLFTKRGDIVLDPFIGSGTTAYASLAMDRKYIGIEQNISFVENIKKQIKTLKISDKNE</sequence>
<keyword evidence="2" id="KW-0808">Transferase</keyword>
<proteinExistence type="predicted"/>
<evidence type="ECO:0000313" key="4">
    <source>
        <dbReference type="EMBL" id="GAG02461.1"/>
    </source>
</evidence>
<dbReference type="GO" id="GO:0008170">
    <property type="term" value="F:N-methyltransferase activity"/>
    <property type="evidence" value="ECO:0007669"/>
    <property type="project" value="InterPro"/>
</dbReference>
<feature type="non-terminal residue" evidence="4">
    <location>
        <position position="1"/>
    </location>
</feature>
<dbReference type="PRINTS" id="PR00508">
    <property type="entry name" value="S21N4MTFRASE"/>
</dbReference>
<name>X0VPK8_9ZZZZ</name>
<protein>
    <recommendedName>
        <fullName evidence="3">DNA methylase N-4/N-6 domain-containing protein</fullName>
    </recommendedName>
</protein>
<gene>
    <name evidence="4" type="ORF">S01H1_34284</name>
</gene>
<dbReference type="GO" id="GO:0003677">
    <property type="term" value="F:DNA binding"/>
    <property type="evidence" value="ECO:0007669"/>
    <property type="project" value="InterPro"/>
</dbReference>
<dbReference type="Pfam" id="PF01555">
    <property type="entry name" value="N6_N4_Mtase"/>
    <property type="match status" value="1"/>
</dbReference>
<dbReference type="SUPFAM" id="SSF53335">
    <property type="entry name" value="S-adenosyl-L-methionine-dependent methyltransferases"/>
    <property type="match status" value="1"/>
</dbReference>
<feature type="domain" description="DNA methylase N-4/N-6" evidence="3">
    <location>
        <begin position="3"/>
        <end position="232"/>
    </location>
</feature>
<dbReference type="InterPro" id="IPR029063">
    <property type="entry name" value="SAM-dependent_MTases_sf"/>
</dbReference>
<keyword evidence="1" id="KW-0489">Methyltransferase</keyword>
<dbReference type="AlphaFoldDB" id="X0VPK8"/>
<evidence type="ECO:0000256" key="2">
    <source>
        <dbReference type="ARBA" id="ARBA00022679"/>
    </source>
</evidence>
<comment type="caution">
    <text evidence="4">The sequence shown here is derived from an EMBL/GenBank/DDBJ whole genome shotgun (WGS) entry which is preliminary data.</text>
</comment>
<dbReference type="GO" id="GO:0032259">
    <property type="term" value="P:methylation"/>
    <property type="evidence" value="ECO:0007669"/>
    <property type="project" value="UniProtKB-KW"/>
</dbReference>
<dbReference type="Gene3D" id="3.40.50.150">
    <property type="entry name" value="Vaccinia Virus protein VP39"/>
    <property type="match status" value="1"/>
</dbReference>
<reference evidence="4" key="1">
    <citation type="journal article" date="2014" name="Front. Microbiol.">
        <title>High frequency of phylogenetically diverse reductive dehalogenase-homologous genes in deep subseafloor sedimentary metagenomes.</title>
        <authorList>
            <person name="Kawai M."/>
            <person name="Futagami T."/>
            <person name="Toyoda A."/>
            <person name="Takaki Y."/>
            <person name="Nishi S."/>
            <person name="Hori S."/>
            <person name="Arai W."/>
            <person name="Tsubouchi T."/>
            <person name="Morono Y."/>
            <person name="Uchiyama I."/>
            <person name="Ito T."/>
            <person name="Fujiyama A."/>
            <person name="Inagaki F."/>
            <person name="Takami H."/>
        </authorList>
    </citation>
    <scope>NUCLEOTIDE SEQUENCE</scope>
    <source>
        <strain evidence="4">Expedition CK06-06</strain>
    </source>
</reference>